<evidence type="ECO:0000313" key="5">
    <source>
        <dbReference type="Proteomes" id="UP001237642"/>
    </source>
</evidence>
<feature type="compositionally biased region" description="Gly residues" evidence="1">
    <location>
        <begin position="169"/>
        <end position="179"/>
    </location>
</feature>
<organism evidence="4 5">
    <name type="scientific">Heracleum sosnowskyi</name>
    <dbReference type="NCBI Taxonomy" id="360622"/>
    <lineage>
        <taxon>Eukaryota</taxon>
        <taxon>Viridiplantae</taxon>
        <taxon>Streptophyta</taxon>
        <taxon>Embryophyta</taxon>
        <taxon>Tracheophyta</taxon>
        <taxon>Spermatophyta</taxon>
        <taxon>Magnoliopsida</taxon>
        <taxon>eudicotyledons</taxon>
        <taxon>Gunneridae</taxon>
        <taxon>Pentapetalae</taxon>
        <taxon>asterids</taxon>
        <taxon>campanulids</taxon>
        <taxon>Apiales</taxon>
        <taxon>Apiaceae</taxon>
        <taxon>Apioideae</taxon>
        <taxon>apioid superclade</taxon>
        <taxon>Tordylieae</taxon>
        <taxon>Tordyliinae</taxon>
        <taxon>Heracleum</taxon>
    </lineage>
</organism>
<accession>A0AAD8JCT0</accession>
<dbReference type="InterPro" id="IPR049172">
    <property type="entry name" value="DUF6857_pln"/>
</dbReference>
<evidence type="ECO:0000256" key="1">
    <source>
        <dbReference type="SAM" id="MobiDB-lite"/>
    </source>
</evidence>
<feature type="compositionally biased region" description="Polar residues" evidence="1">
    <location>
        <begin position="288"/>
        <end position="300"/>
    </location>
</feature>
<dbReference type="InterPro" id="IPR048297">
    <property type="entry name" value="DUF936_dom_pln"/>
</dbReference>
<dbReference type="Proteomes" id="UP001237642">
    <property type="component" value="Unassembled WGS sequence"/>
</dbReference>
<evidence type="ECO:0000313" key="4">
    <source>
        <dbReference type="EMBL" id="KAK1401346.1"/>
    </source>
</evidence>
<dbReference type="Pfam" id="PF06075">
    <property type="entry name" value="DUF936"/>
    <property type="match status" value="1"/>
</dbReference>
<proteinExistence type="predicted"/>
<dbReference type="PANTHER" id="PTHR31928:SF7">
    <property type="entry name" value="FACTOR 1-DELTA, PUTATIVE (DUF936)-RELATED"/>
    <property type="match status" value="1"/>
</dbReference>
<sequence>MASLTPGTLSSLLSTTPSKNTSHHRSSLLQIIAIVPSFNTNTDTIFHNKGFYIRVSDSLHSAYVSVCERDAELILTDKIQLGQFVYVEGFDNGKPVPVVRGLKVVPKRRECVGEPVDLIGSEVLVEKKKEKKGLRRVSLGDNNGNEVVEMRRLSLDSSRRGWDKNLAGKYGGGSGGGRPGSSHSAATVLASKRASTEMNLTLKHPSFSPLKQVLSRRKSFSEKDLTVKPPSPRISPLKQVVPQRKSLSERDLTVKPPSPRISPLKQVLPNRKSLSDKDITLRPPSPRISPSQHGVSNKNGASERDSSSKHSSSSLSQYKHVPPSINQLPEKKSTLKPLNMGVSPLQNKNANNSPSPVSKPIRKDLKQSTDGTNLGHLIKVPLGLRTWSDAKISWGSFPSTVHELGKEVLSHRNSRFVAAVYALQETSATENVLQCMRTFAELCESSEKESSMPLVEDFLILYQNMCRVATVIDALRFHEENSLQCSLSEIYKNFADKNALSWVQAAVETNLSKFNLFTKEDKRGDFNAEKSHFVILENTTIKVDVENHSPDKKQSPRNQKAVGSGSSSKTSSPYNSKQHPSTTRKATYESEVWSKGNGLQVAANLAEKLLSASHAWFLDYLDASINKGFGLQKGERDPEIAGLLGQLKRVNQWLDDSVTSGSGTNERIEGLKKKLYGFLLDNVNSAVVQTGVQVTFTSMLPYIPDSICSDKEGRAAEVVHVLPALSHESLSMRLHQ</sequence>
<feature type="region of interest" description="Disordered" evidence="1">
    <location>
        <begin position="220"/>
        <end position="372"/>
    </location>
</feature>
<dbReference type="Pfam" id="PF21647">
    <property type="entry name" value="DUF6857"/>
    <property type="match status" value="1"/>
</dbReference>
<keyword evidence="5" id="KW-1185">Reference proteome</keyword>
<name>A0AAD8JCT0_9APIA</name>
<reference evidence="4" key="1">
    <citation type="submission" date="2023-02" db="EMBL/GenBank/DDBJ databases">
        <title>Genome of toxic invasive species Heracleum sosnowskyi carries increased number of genes despite the absence of recent whole-genome duplications.</title>
        <authorList>
            <person name="Schelkunov M."/>
            <person name="Shtratnikova V."/>
            <person name="Makarenko M."/>
            <person name="Klepikova A."/>
            <person name="Omelchenko D."/>
            <person name="Novikova G."/>
            <person name="Obukhova E."/>
            <person name="Bogdanov V."/>
            <person name="Penin A."/>
            <person name="Logacheva M."/>
        </authorList>
    </citation>
    <scope>NUCLEOTIDE SEQUENCE</scope>
    <source>
        <strain evidence="4">Hsosn_3</strain>
        <tissue evidence="4">Leaf</tissue>
    </source>
</reference>
<feature type="region of interest" description="Disordered" evidence="1">
    <location>
        <begin position="166"/>
        <end position="188"/>
    </location>
</feature>
<feature type="compositionally biased region" description="Polar residues" evidence="1">
    <location>
        <begin position="344"/>
        <end position="356"/>
    </location>
</feature>
<feature type="domain" description="DUF936" evidence="2">
    <location>
        <begin position="4"/>
        <end position="119"/>
    </location>
</feature>
<dbReference type="EMBL" id="JAUIZM010000001">
    <property type="protein sequence ID" value="KAK1401346.1"/>
    <property type="molecule type" value="Genomic_DNA"/>
</dbReference>
<gene>
    <name evidence="4" type="ORF">POM88_000951</name>
</gene>
<dbReference type="InterPro" id="IPR010341">
    <property type="entry name" value="DUF936_pln"/>
</dbReference>
<feature type="domain" description="DUF6857" evidence="3">
    <location>
        <begin position="385"/>
        <end position="688"/>
    </location>
</feature>
<evidence type="ECO:0000259" key="2">
    <source>
        <dbReference type="Pfam" id="PF06075"/>
    </source>
</evidence>
<evidence type="ECO:0000259" key="3">
    <source>
        <dbReference type="Pfam" id="PF21647"/>
    </source>
</evidence>
<feature type="compositionally biased region" description="Low complexity" evidence="1">
    <location>
        <begin position="564"/>
        <end position="576"/>
    </location>
</feature>
<dbReference type="AlphaFoldDB" id="A0AAD8JCT0"/>
<feature type="region of interest" description="Disordered" evidence="1">
    <location>
        <begin position="1"/>
        <end position="22"/>
    </location>
</feature>
<feature type="region of interest" description="Disordered" evidence="1">
    <location>
        <begin position="546"/>
        <end position="589"/>
    </location>
</feature>
<feature type="compositionally biased region" description="Low complexity" evidence="1">
    <location>
        <begin position="1"/>
        <end position="18"/>
    </location>
</feature>
<comment type="caution">
    <text evidence="4">The sequence shown here is derived from an EMBL/GenBank/DDBJ whole genome shotgun (WGS) entry which is preliminary data.</text>
</comment>
<dbReference type="PANTHER" id="PTHR31928">
    <property type="entry name" value="EXPRESSED PROTEIN"/>
    <property type="match status" value="1"/>
</dbReference>
<protein>
    <submittedName>
        <fullName evidence="4">Uncharacterized protein</fullName>
    </submittedName>
</protein>
<reference evidence="4" key="2">
    <citation type="submission" date="2023-05" db="EMBL/GenBank/DDBJ databases">
        <authorList>
            <person name="Schelkunov M.I."/>
        </authorList>
    </citation>
    <scope>NUCLEOTIDE SEQUENCE</scope>
    <source>
        <strain evidence="4">Hsosn_3</strain>
        <tissue evidence="4">Leaf</tissue>
    </source>
</reference>